<reference evidence="3" key="3">
    <citation type="submission" date="2025-09" db="UniProtKB">
        <authorList>
            <consortium name="Ensembl"/>
        </authorList>
    </citation>
    <scope>IDENTIFICATION</scope>
</reference>
<dbReference type="GeneTree" id="ENSGT00730000113263"/>
<organism evidence="3 4">
    <name type="scientific">Oncorhynchus mykiss</name>
    <name type="common">Rainbow trout</name>
    <name type="synonym">Salmo gairdneri</name>
    <dbReference type="NCBI Taxonomy" id="8022"/>
    <lineage>
        <taxon>Eukaryota</taxon>
        <taxon>Metazoa</taxon>
        <taxon>Chordata</taxon>
        <taxon>Craniata</taxon>
        <taxon>Vertebrata</taxon>
        <taxon>Euteleostomi</taxon>
        <taxon>Actinopterygii</taxon>
        <taxon>Neopterygii</taxon>
        <taxon>Teleostei</taxon>
        <taxon>Protacanthopterygii</taxon>
        <taxon>Salmoniformes</taxon>
        <taxon>Salmonidae</taxon>
        <taxon>Salmoninae</taxon>
        <taxon>Oncorhynchus</taxon>
    </lineage>
</organism>
<dbReference type="InterPro" id="IPR000477">
    <property type="entry name" value="RT_dom"/>
</dbReference>
<dbReference type="AlphaFoldDB" id="A0A8K9XBC2"/>
<sequence length="1174" mass="134283">MLAVSDAVSVCWRHPLSATESQQRNIPLEPARAGAQDGSMTDHMVTDPGTETTTSRNTAHETTITAAGLTLQACSCGWERVTSARGLRIHQGRKRCLGEQRQGPRIDQYFLRSSQSNQSNEAQRRDANQSSQSISTPVTEEDNTSTEMPVDELTQPQRPLKQEKIKGHRPSVKWPKAVEKREWETINNDLTKILEQQVGTAEKKLERMGDIIYHYGEERFGVNERRSGKTPPAPAKSRRQQEIEILVRERRQLRKQWKKASDAEREGLMLLQADIKCRLATLRRAENLRKLRRKKEHSRTQFYKNPFKFVKDLFAKEKCGILKTPKPELEEHLEKVHQDMKRHEQIIIPHDIPPIQPPEFNLDTDPPKWREVENVVRRARAASAPGPNGVPYKLYKNAPDVLRFLWRLMRIVWQKEIIPKAWRRAGGVLIPKEKDATDISQFRPISLLNVEGKIFFSIIAQRLSTYLERNKYIDTSVQKAGIPGFSGCLEHTSMIWHQIQTAKKDKRDLYVIFLDLANAFGSVPHELLWESFNFFHVPEPITTLVKAYFQDLQLCFTTPDFTTTWQRLEVGIMAGCTISPLAFTMAMEVIIRASRWVVGGERTKEGLRLPPIRAYMDDMTTLTTTAACTRRLLAKLQDNIKWARMKIKPSKSRSISIVKGQLKDVRFCIGDDPIPTVSEQPIKSLGRWYNESLRDKDQVQQVRQDIADGLENINKTLLPGRLKLWCLQFGLLPRVMWPLTVYEVPITTVEKMERTITSYVKKWLGVPRCLSNIGLYGKGVLELPLTSLTEEYKCSKVRLQMTLKDSKDQTISKAAPPLQTGRKWTSSKAVQQATSALRHQDIVGNIQHGRGGFGLAASKPTFHKATTSERRKLVVKEVRRQEETARSAKAVSLAKQGQWTWWEGLERRKINWSELWQMEASNISFIIRAVYDVLPSPKNLHQWYGEDSTCPLCPAPATLRHIMTGCKTSLSQGRYTWRHNQVLKSLAAALETKRSATNSLPPKTSNPVKTTTFIREGQKRPKYPPTKPETGHLAMARDWKMLVDIGQQLIFPPEIASTKLRPDMVLWSPSRKAVYIIELTVPWENSVEEAYERKKLRYTELAADATQRGWNAKVWPVEVGCRGFVASSTIRLLKELGIHGQALRQTVRAVSQAAERGSQWIWIKRKDPCWAITS</sequence>
<dbReference type="InterPro" id="IPR043502">
    <property type="entry name" value="DNA/RNA_pol_sf"/>
</dbReference>
<evidence type="ECO:0000313" key="4">
    <source>
        <dbReference type="Proteomes" id="UP000694395"/>
    </source>
</evidence>
<reference evidence="3" key="2">
    <citation type="submission" date="2025-08" db="UniProtKB">
        <authorList>
            <consortium name="Ensembl"/>
        </authorList>
    </citation>
    <scope>IDENTIFICATION</scope>
</reference>
<evidence type="ECO:0000313" key="3">
    <source>
        <dbReference type="Ensembl" id="ENSOMYP00000130260.1"/>
    </source>
</evidence>
<dbReference type="Pfam" id="PF00078">
    <property type="entry name" value="RVT_1"/>
    <property type="match status" value="1"/>
</dbReference>
<protein>
    <recommendedName>
        <fullName evidence="2">Reverse transcriptase domain-containing protein</fullName>
    </recommendedName>
</protein>
<accession>A0A8K9XBC2</accession>
<dbReference type="Ensembl" id="ENSOMYT00000155411.1">
    <property type="protein sequence ID" value="ENSOMYP00000130260.1"/>
    <property type="gene ID" value="ENSOMYG00000064411.1"/>
</dbReference>
<dbReference type="SUPFAM" id="SSF56672">
    <property type="entry name" value="DNA/RNA polymerases"/>
    <property type="match status" value="1"/>
</dbReference>
<dbReference type="PROSITE" id="PS50878">
    <property type="entry name" value="RT_POL"/>
    <property type="match status" value="1"/>
</dbReference>
<keyword evidence="4" id="KW-1185">Reference proteome</keyword>
<proteinExistence type="predicted"/>
<feature type="region of interest" description="Disordered" evidence="1">
    <location>
        <begin position="20"/>
        <end position="42"/>
    </location>
</feature>
<evidence type="ECO:0000259" key="2">
    <source>
        <dbReference type="PROSITE" id="PS50878"/>
    </source>
</evidence>
<dbReference type="PANTHER" id="PTHR19446">
    <property type="entry name" value="REVERSE TRANSCRIPTASES"/>
    <property type="match status" value="1"/>
</dbReference>
<name>A0A8K9XBC2_ONCMY</name>
<dbReference type="CDD" id="cd01650">
    <property type="entry name" value="RT_nLTR_like"/>
    <property type="match status" value="1"/>
</dbReference>
<reference evidence="3" key="1">
    <citation type="submission" date="2020-07" db="EMBL/GenBank/DDBJ databases">
        <title>A long reads based de novo assembly of the rainbow trout Arlee double haploid line genome.</title>
        <authorList>
            <person name="Gao G."/>
            <person name="Palti Y."/>
        </authorList>
    </citation>
    <scope>NUCLEOTIDE SEQUENCE [LARGE SCALE GENOMIC DNA]</scope>
</reference>
<feature type="region of interest" description="Disordered" evidence="1">
    <location>
        <begin position="114"/>
        <end position="174"/>
    </location>
</feature>
<feature type="domain" description="Reverse transcriptase" evidence="2">
    <location>
        <begin position="411"/>
        <end position="693"/>
    </location>
</feature>
<feature type="compositionally biased region" description="Polar residues" evidence="1">
    <location>
        <begin position="128"/>
        <end position="138"/>
    </location>
</feature>
<evidence type="ECO:0000256" key="1">
    <source>
        <dbReference type="SAM" id="MobiDB-lite"/>
    </source>
</evidence>
<dbReference type="Proteomes" id="UP000694395">
    <property type="component" value="Chromosome 25"/>
</dbReference>